<evidence type="ECO:0000313" key="3">
    <source>
        <dbReference type="Proteomes" id="UP001272987"/>
    </source>
</evidence>
<dbReference type="Proteomes" id="UP001282288">
    <property type="component" value="Unassembled WGS sequence"/>
</dbReference>
<evidence type="ECO:0000313" key="1">
    <source>
        <dbReference type="EMBL" id="MDX2967278.1"/>
    </source>
</evidence>
<evidence type="ECO:0000313" key="2">
    <source>
        <dbReference type="EMBL" id="MDX3016754.1"/>
    </source>
</evidence>
<proteinExistence type="predicted"/>
<dbReference type="EMBL" id="JARAWC010000092">
    <property type="protein sequence ID" value="MDX2967278.1"/>
    <property type="molecule type" value="Genomic_DNA"/>
</dbReference>
<name>A0AAP6ELR7_9ACTN</name>
<accession>A0AAP6ELR7</accession>
<dbReference type="GeneID" id="69813968"/>
<organism evidence="1 4">
    <name type="scientific">Streptomyces acidiscabies</name>
    <dbReference type="NCBI Taxonomy" id="42234"/>
    <lineage>
        <taxon>Bacteria</taxon>
        <taxon>Bacillati</taxon>
        <taxon>Actinomycetota</taxon>
        <taxon>Actinomycetes</taxon>
        <taxon>Kitasatosporales</taxon>
        <taxon>Streptomycetaceae</taxon>
        <taxon>Streptomyces</taxon>
    </lineage>
</organism>
<reference evidence="1 3" key="1">
    <citation type="journal article" date="2023" name="Microb. Genom.">
        <title>Mesoterricola silvestris gen. nov., sp. nov., Mesoterricola sediminis sp. nov., Geothrix oryzae sp. nov., Geothrix edaphica sp. nov., Geothrix rubra sp. nov., and Geothrix limicola sp. nov., six novel members of Acidobacteriota isolated from soils.</title>
        <authorList>
            <person name="Weisberg A.J."/>
            <person name="Pearce E."/>
            <person name="Kramer C.G."/>
            <person name="Chang J.H."/>
            <person name="Clarke C.R."/>
        </authorList>
    </citation>
    <scope>NUCLEOTIDE SEQUENCE</scope>
    <source>
        <strain evidence="2 3">NB05-1H</strain>
        <strain evidence="1">NRRL_B-16521</strain>
    </source>
</reference>
<protein>
    <submittedName>
        <fullName evidence="1">Uncharacterized protein</fullName>
    </submittedName>
</protein>
<dbReference type="RefSeq" id="WP_010361299.1">
    <property type="nucleotide sequence ID" value="NZ_JAGJBY010000004.1"/>
</dbReference>
<keyword evidence="3" id="KW-1185">Reference proteome</keyword>
<gene>
    <name evidence="1" type="ORF">PV399_47430</name>
    <name evidence="2" type="ORF">PV666_02500</name>
</gene>
<comment type="caution">
    <text evidence="1">The sequence shown here is derived from an EMBL/GenBank/DDBJ whole genome shotgun (WGS) entry which is preliminary data.</text>
</comment>
<evidence type="ECO:0000313" key="4">
    <source>
        <dbReference type="Proteomes" id="UP001282288"/>
    </source>
</evidence>
<dbReference type="EMBL" id="JARAWP010000001">
    <property type="protein sequence ID" value="MDX3016754.1"/>
    <property type="molecule type" value="Genomic_DNA"/>
</dbReference>
<dbReference type="AlphaFoldDB" id="A0AAP6ELR7"/>
<sequence>MEALVLSCGVCEREIEAGYLCEGDRVALAARLGELPVLYAEVAECLVPRGHGWGDIVATRSGAGPRSPLNEDVIDTVNSLRAAELTHQWRADVQRVRWPQHSEPPAAGLAADCRWLGMELDWIAAHYPAAGDLAREIRELEGQARSIVGDPAPRRQRIGYCIAVTGDQGAVCGAVLSRLPGETVRCRWCRTEYRTEQDLLLLRHYQPKESA</sequence>
<dbReference type="Proteomes" id="UP001272987">
    <property type="component" value="Unassembled WGS sequence"/>
</dbReference>